<keyword evidence="1" id="KW-0732">Signal</keyword>
<dbReference type="AlphaFoldDB" id="A0A495MN72"/>
<name>A0A495MN72_9FLAO</name>
<accession>A0A495MN72</accession>
<dbReference type="Proteomes" id="UP000277579">
    <property type="component" value="Unassembled WGS sequence"/>
</dbReference>
<feature type="signal peptide" evidence="1">
    <location>
        <begin position="1"/>
        <end position="24"/>
    </location>
</feature>
<dbReference type="InterPro" id="IPR050583">
    <property type="entry name" value="Mycobacterial_A85_antigen"/>
</dbReference>
<gene>
    <name evidence="2" type="ORF">CLV94_1310</name>
</gene>
<dbReference type="SUPFAM" id="SSF53474">
    <property type="entry name" value="alpha/beta-Hydrolases"/>
    <property type="match status" value="1"/>
</dbReference>
<dbReference type="PANTHER" id="PTHR48098:SF6">
    <property type="entry name" value="FERRI-BACILLIBACTIN ESTERASE BESA"/>
    <property type="match status" value="1"/>
</dbReference>
<evidence type="ECO:0008006" key="4">
    <source>
        <dbReference type="Google" id="ProtNLM"/>
    </source>
</evidence>
<dbReference type="PANTHER" id="PTHR48098">
    <property type="entry name" value="ENTEROCHELIN ESTERASE-RELATED"/>
    <property type="match status" value="1"/>
</dbReference>
<organism evidence="2 3">
    <name type="scientific">Flavobacterium endophyticum</name>
    <dbReference type="NCBI Taxonomy" id="1540163"/>
    <lineage>
        <taxon>Bacteria</taxon>
        <taxon>Pseudomonadati</taxon>
        <taxon>Bacteroidota</taxon>
        <taxon>Flavobacteriia</taxon>
        <taxon>Flavobacteriales</taxon>
        <taxon>Flavobacteriaceae</taxon>
        <taxon>Flavobacterium</taxon>
    </lineage>
</organism>
<evidence type="ECO:0000256" key="1">
    <source>
        <dbReference type="SAM" id="SignalP"/>
    </source>
</evidence>
<feature type="chain" id="PRO_5019778084" description="Alpha/beta superfamily hydrolase" evidence="1">
    <location>
        <begin position="25"/>
        <end position="271"/>
    </location>
</feature>
<comment type="caution">
    <text evidence="2">The sequence shown here is derived from an EMBL/GenBank/DDBJ whole genome shotgun (WGS) entry which is preliminary data.</text>
</comment>
<dbReference type="EMBL" id="RBLC01000001">
    <property type="protein sequence ID" value="RKS26253.1"/>
    <property type="molecule type" value="Genomic_DNA"/>
</dbReference>
<sequence length="271" mass="30572">MKLILTLLFSVAVAALGFSQNSLSKDNLFVLGKVEKLESKILNETRTLNVYIPDSYDKNPNASYPVIYLLDGSADEDFIHVTGLVQFLTMIKKMPESIIIGIANIDRKRDLTFPTTNVQDKKDFPTSGSSEKFLAFIEKELLPYAKKQYRTSTSTLIGQSLGGLLVTEALLKKPELFNNYIIISPSLWWDDESLLRQAPALLEKRTAAKIQVYVSVGSEGKQMEDDAFQLSEILAKSKNLQSYFVRMPEENHLTILHNCLYKALETLNKPK</sequence>
<dbReference type="RefSeq" id="WP_121375587.1">
    <property type="nucleotide sequence ID" value="NZ_RBLC01000001.1"/>
</dbReference>
<dbReference type="Gene3D" id="3.40.50.1820">
    <property type="entry name" value="alpha/beta hydrolase"/>
    <property type="match status" value="1"/>
</dbReference>
<proteinExistence type="predicted"/>
<dbReference type="InterPro" id="IPR000801">
    <property type="entry name" value="Esterase-like"/>
</dbReference>
<evidence type="ECO:0000313" key="2">
    <source>
        <dbReference type="EMBL" id="RKS26253.1"/>
    </source>
</evidence>
<dbReference type="InterPro" id="IPR029058">
    <property type="entry name" value="AB_hydrolase_fold"/>
</dbReference>
<reference evidence="2 3" key="1">
    <citation type="submission" date="2018-10" db="EMBL/GenBank/DDBJ databases">
        <title>Genomic Encyclopedia of Archaeal and Bacterial Type Strains, Phase II (KMG-II): from individual species to whole genera.</title>
        <authorList>
            <person name="Goeker M."/>
        </authorList>
    </citation>
    <scope>NUCLEOTIDE SEQUENCE [LARGE SCALE GENOMIC DNA]</scope>
    <source>
        <strain evidence="2 3">DSM 29537</strain>
    </source>
</reference>
<dbReference type="Pfam" id="PF00756">
    <property type="entry name" value="Esterase"/>
    <property type="match status" value="1"/>
</dbReference>
<dbReference type="OrthoDB" id="9784036at2"/>
<protein>
    <recommendedName>
        <fullName evidence="4">Alpha/beta superfamily hydrolase</fullName>
    </recommendedName>
</protein>
<evidence type="ECO:0000313" key="3">
    <source>
        <dbReference type="Proteomes" id="UP000277579"/>
    </source>
</evidence>
<keyword evidence="3" id="KW-1185">Reference proteome</keyword>